<comment type="caution">
    <text evidence="2">The sequence shown here is derived from an EMBL/GenBank/DDBJ whole genome shotgun (WGS) entry which is preliminary data.</text>
</comment>
<feature type="domain" description="Pyridoxamine 5'-phosphate oxidase N-terminal" evidence="1">
    <location>
        <begin position="31"/>
        <end position="118"/>
    </location>
</feature>
<evidence type="ECO:0000313" key="3">
    <source>
        <dbReference type="Proteomes" id="UP000638648"/>
    </source>
</evidence>
<dbReference type="RefSeq" id="WP_238361591.1">
    <property type="nucleotide sequence ID" value="NZ_BAABJL010000207.1"/>
</dbReference>
<sequence>MKRDNVTNASTGRTSMDPRTVADVMSAPISQELLESAIPARFAYVGVDGDPRVIPIGFVWDGLRFLMFTVPKSAKVRALRQNPRVAITIDTQGFPPRVLLVRGAASLELVDGVPDEYVAASRKVLEPDQFADWESGVRALYDQMVRITVEPDWAKLLDFETTIPKAVEDLVRARQGA</sequence>
<dbReference type="EMBL" id="JADBEM010000001">
    <property type="protein sequence ID" value="MBE1607668.1"/>
    <property type="molecule type" value="Genomic_DNA"/>
</dbReference>
<dbReference type="InterPro" id="IPR012349">
    <property type="entry name" value="Split_barrel_FMN-bd"/>
</dbReference>
<protein>
    <recommendedName>
        <fullName evidence="1">Pyridoxamine 5'-phosphate oxidase N-terminal domain-containing protein</fullName>
    </recommendedName>
</protein>
<dbReference type="Pfam" id="PF01243">
    <property type="entry name" value="PNPOx_N"/>
    <property type="match status" value="1"/>
</dbReference>
<dbReference type="SUPFAM" id="SSF50475">
    <property type="entry name" value="FMN-binding split barrel"/>
    <property type="match status" value="1"/>
</dbReference>
<gene>
    <name evidence="2" type="ORF">HEB94_004516</name>
</gene>
<dbReference type="Gene3D" id="2.30.110.10">
    <property type="entry name" value="Electron Transport, Fmn-binding Protein, Chain A"/>
    <property type="match status" value="1"/>
</dbReference>
<dbReference type="Proteomes" id="UP000638648">
    <property type="component" value="Unassembled WGS sequence"/>
</dbReference>
<evidence type="ECO:0000259" key="1">
    <source>
        <dbReference type="Pfam" id="PF01243"/>
    </source>
</evidence>
<name>A0A927RLC5_9ACTN</name>
<proteinExistence type="predicted"/>
<reference evidence="2" key="1">
    <citation type="submission" date="2020-10" db="EMBL/GenBank/DDBJ databases">
        <title>Sequencing the genomes of 1000 actinobacteria strains.</title>
        <authorList>
            <person name="Klenk H.-P."/>
        </authorList>
    </citation>
    <scope>NUCLEOTIDE SEQUENCE</scope>
    <source>
        <strain evidence="2">DSM 45354</strain>
    </source>
</reference>
<dbReference type="InterPro" id="IPR011576">
    <property type="entry name" value="Pyridox_Oxase_N"/>
</dbReference>
<keyword evidence="3" id="KW-1185">Reference proteome</keyword>
<evidence type="ECO:0000313" key="2">
    <source>
        <dbReference type="EMBL" id="MBE1607668.1"/>
    </source>
</evidence>
<accession>A0A927RLC5</accession>
<dbReference type="AlphaFoldDB" id="A0A927RLC5"/>
<organism evidence="2 3">
    <name type="scientific">Actinopolymorpha pittospori</name>
    <dbReference type="NCBI Taxonomy" id="648752"/>
    <lineage>
        <taxon>Bacteria</taxon>
        <taxon>Bacillati</taxon>
        <taxon>Actinomycetota</taxon>
        <taxon>Actinomycetes</taxon>
        <taxon>Propionibacteriales</taxon>
        <taxon>Actinopolymorphaceae</taxon>
        <taxon>Actinopolymorpha</taxon>
    </lineage>
</organism>